<dbReference type="InterPro" id="IPR000772">
    <property type="entry name" value="Ricin_B_lectin"/>
</dbReference>
<evidence type="ECO:0000256" key="2">
    <source>
        <dbReference type="PIRSR" id="PIRSR638964-3"/>
    </source>
</evidence>
<feature type="active site" description="Nucleophile" evidence="1">
    <location>
        <position position="251"/>
    </location>
</feature>
<dbReference type="InterPro" id="IPR015289">
    <property type="entry name" value="A-L-arabinofuranosidase_B_cat"/>
</dbReference>
<gene>
    <name evidence="4" type="ORF">RM574_14385</name>
</gene>
<reference evidence="5" key="1">
    <citation type="submission" date="2023-07" db="EMBL/GenBank/DDBJ databases">
        <title>30 novel species of actinomycetes from the DSMZ collection.</title>
        <authorList>
            <person name="Nouioui I."/>
        </authorList>
    </citation>
    <scope>NUCLEOTIDE SEQUENCE [LARGE SCALE GENOMIC DNA]</scope>
    <source>
        <strain evidence="5">DSM 41982</strain>
    </source>
</reference>
<evidence type="ECO:0000313" key="5">
    <source>
        <dbReference type="Proteomes" id="UP001183607"/>
    </source>
</evidence>
<dbReference type="PROSITE" id="PS50231">
    <property type="entry name" value="RICIN_B_LECTIN"/>
    <property type="match status" value="2"/>
</dbReference>
<feature type="disulfide bond" evidence="2">
    <location>
        <begin position="55"/>
        <end position="65"/>
    </location>
</feature>
<dbReference type="EMBL" id="JAVRER010000019">
    <property type="protein sequence ID" value="MDT0416678.1"/>
    <property type="molecule type" value="Genomic_DNA"/>
</dbReference>
<proteinExistence type="predicted"/>
<dbReference type="AlphaFoldDB" id="A0ABD5E6J8"/>
<dbReference type="Gene3D" id="2.80.10.50">
    <property type="match status" value="3"/>
</dbReference>
<dbReference type="Pfam" id="PF00652">
    <property type="entry name" value="Ricin_B_lectin"/>
    <property type="match status" value="2"/>
</dbReference>
<dbReference type="SMART" id="SM00458">
    <property type="entry name" value="RICIN"/>
    <property type="match status" value="2"/>
</dbReference>
<dbReference type="SUPFAM" id="SSF50370">
    <property type="entry name" value="Ricin B-like lectins"/>
    <property type="match status" value="2"/>
</dbReference>
<protein>
    <submittedName>
        <fullName evidence="4">Arabinofuranosidase catalytic domain-containing protein</fullName>
    </submittedName>
</protein>
<organism evidence="4 5">
    <name type="scientific">Streptomyces evansiae</name>
    <dbReference type="NCBI Taxonomy" id="3075535"/>
    <lineage>
        <taxon>Bacteria</taxon>
        <taxon>Bacillati</taxon>
        <taxon>Actinomycetota</taxon>
        <taxon>Actinomycetes</taxon>
        <taxon>Kitasatosporales</taxon>
        <taxon>Streptomycetaceae</taxon>
        <taxon>Streptomyces</taxon>
    </lineage>
</organism>
<feature type="domain" description="Ricin B lectin" evidence="3">
    <location>
        <begin position="501"/>
        <end position="628"/>
    </location>
</feature>
<comment type="caution">
    <text evidence="4">The sequence shown here is derived from an EMBL/GenBank/DDBJ whole genome shotgun (WGS) entry which is preliminary data.</text>
</comment>
<dbReference type="RefSeq" id="WP_129284496.1">
    <property type="nucleotide sequence ID" value="NZ_JAVRER010000019.1"/>
</dbReference>
<dbReference type="InterPro" id="IPR038964">
    <property type="entry name" value="ABFB"/>
</dbReference>
<feature type="active site" description="Proton donor" evidence="1">
    <location>
        <position position="327"/>
    </location>
</feature>
<dbReference type="PANTHER" id="PTHR39447:SF2">
    <property type="entry name" value="ALPHA-L-ARABINOFURANOSIDASE B"/>
    <property type="match status" value="1"/>
</dbReference>
<accession>A0ABD5E6J8</accession>
<dbReference type="Pfam" id="PF09206">
    <property type="entry name" value="ArabFuran-catal"/>
    <property type="match status" value="1"/>
</dbReference>
<dbReference type="InterPro" id="IPR035992">
    <property type="entry name" value="Ricin_B-like_lectins"/>
</dbReference>
<feature type="disulfide bond" evidence="2">
    <location>
        <begin position="206"/>
        <end position="207"/>
    </location>
</feature>
<dbReference type="Proteomes" id="UP001183607">
    <property type="component" value="Unassembled WGS sequence"/>
</dbReference>
<feature type="domain" description="Ricin B lectin" evidence="3">
    <location>
        <begin position="372"/>
        <end position="500"/>
    </location>
</feature>
<feature type="disulfide bond" evidence="2">
    <location>
        <begin position="115"/>
        <end position="120"/>
    </location>
</feature>
<dbReference type="SUPFAM" id="SSF49899">
    <property type="entry name" value="Concanavalin A-like lectins/glucanases"/>
    <property type="match status" value="1"/>
</dbReference>
<keyword evidence="2" id="KW-1015">Disulfide bond</keyword>
<evidence type="ECO:0000313" key="4">
    <source>
        <dbReference type="EMBL" id="MDT0416678.1"/>
    </source>
</evidence>
<evidence type="ECO:0000259" key="3">
    <source>
        <dbReference type="SMART" id="SM00458"/>
    </source>
</evidence>
<dbReference type="Gene3D" id="2.60.120.200">
    <property type="match status" value="1"/>
</dbReference>
<evidence type="ECO:0000256" key="1">
    <source>
        <dbReference type="PIRSR" id="PIRSR638964-1"/>
    </source>
</evidence>
<dbReference type="PANTHER" id="PTHR39447">
    <property type="entry name" value="ALPHA-L-ARABINOFURANOSIDASE B"/>
    <property type="match status" value="1"/>
</dbReference>
<name>A0ABD5E6J8_9ACTN</name>
<dbReference type="InterPro" id="IPR013320">
    <property type="entry name" value="ConA-like_dom_sf"/>
</dbReference>
<dbReference type="CDD" id="cd23451">
    <property type="entry name" value="beta-trefoil_Ricin_laminarinase"/>
    <property type="match status" value="2"/>
</dbReference>
<sequence>MRGRPRTFPSRPSSPEATVRRARRAVASVLGVLGLLLGALLALPAPAQAAGSLPCDLYAAGGTPCVAAHSTTRALFSAYNGPLYQLTRASDRATSDVGTLAAGGYADAAHHDAFCANTSCSITRIYDQTTRHNDLFVGPAGTAGGADRGADASEIAVTAGGHKVYGIWGTPGVGYRSHGAASGTAVNGQPEGVYMVASGTHVGSDCCFDYGNAESTPADTGNGHMDAVSIATTCYFAPCSGSGPWVEADLENGMFQGDNGSNTANKGNATPYVTAVLKNDGQTKYALKGGDSTAGGLTTWWDGPLPTRAGYRPMKQEGGIILATGGDNSNRNMGTWFEGAMVSGYPGDATENAVQANIVSVGYRGQTSVPNGPQGTITGPGGQCVDVAADDTGTNGTAVQLWNCQSYAEDQHWEHRADGSLATLGRCLDINGNGTAGGTEVELWDCDGAGGQKWVQQADGSLRNPQSGRCLDSPNGATANGTRLRIWDCNGAAAQKFAVNGGAPVKGPGGKCADVAADDSGTNGSAVQLWDCQSYAADQHWALGQDGRLRTLGRCLDITGNGTANGTQVQLWDCGGAGGQVWQQQADGSLRNPQSGRCLDSPDGATANGTRLRIWDCNGSAAQKFALG</sequence>